<name>A0A6G0Z8N3_APHCR</name>
<comment type="caution">
    <text evidence="1">The sequence shown here is derived from an EMBL/GenBank/DDBJ whole genome shotgun (WGS) entry which is preliminary data.</text>
</comment>
<evidence type="ECO:0000313" key="2">
    <source>
        <dbReference type="Proteomes" id="UP000478052"/>
    </source>
</evidence>
<gene>
    <name evidence="1" type="ORF">FWK35_00019308</name>
</gene>
<dbReference type="EMBL" id="VUJU01001076">
    <property type="protein sequence ID" value="KAF0766925.1"/>
    <property type="molecule type" value="Genomic_DNA"/>
</dbReference>
<reference evidence="1 2" key="1">
    <citation type="submission" date="2019-08" db="EMBL/GenBank/DDBJ databases">
        <title>Whole genome of Aphis craccivora.</title>
        <authorList>
            <person name="Voronova N.V."/>
            <person name="Shulinski R.S."/>
            <person name="Bandarenka Y.V."/>
            <person name="Zhorov D.G."/>
            <person name="Warner D."/>
        </authorList>
    </citation>
    <scope>NUCLEOTIDE SEQUENCE [LARGE SCALE GENOMIC DNA]</scope>
    <source>
        <strain evidence="1">180601</strain>
        <tissue evidence="1">Whole Body</tissue>
    </source>
</reference>
<feature type="non-terminal residue" evidence="1">
    <location>
        <position position="1"/>
    </location>
</feature>
<dbReference type="Proteomes" id="UP000478052">
    <property type="component" value="Unassembled WGS sequence"/>
</dbReference>
<dbReference type="AlphaFoldDB" id="A0A6G0Z8N3"/>
<organism evidence="1 2">
    <name type="scientific">Aphis craccivora</name>
    <name type="common">Cowpea aphid</name>
    <dbReference type="NCBI Taxonomy" id="307492"/>
    <lineage>
        <taxon>Eukaryota</taxon>
        <taxon>Metazoa</taxon>
        <taxon>Ecdysozoa</taxon>
        <taxon>Arthropoda</taxon>
        <taxon>Hexapoda</taxon>
        <taxon>Insecta</taxon>
        <taxon>Pterygota</taxon>
        <taxon>Neoptera</taxon>
        <taxon>Paraneoptera</taxon>
        <taxon>Hemiptera</taxon>
        <taxon>Sternorrhyncha</taxon>
        <taxon>Aphidomorpha</taxon>
        <taxon>Aphidoidea</taxon>
        <taxon>Aphididae</taxon>
        <taxon>Aphidini</taxon>
        <taxon>Aphis</taxon>
        <taxon>Aphis</taxon>
    </lineage>
</organism>
<accession>A0A6G0Z8N3</accession>
<protein>
    <submittedName>
        <fullName evidence="1">Uncharacterized protein</fullName>
    </submittedName>
</protein>
<keyword evidence="2" id="KW-1185">Reference proteome</keyword>
<evidence type="ECO:0000313" key="1">
    <source>
        <dbReference type="EMBL" id="KAF0766925.1"/>
    </source>
</evidence>
<sequence>SGNDNVVVYRGPAIYYVSYTLHNAVVLKGSIKLNIYTVLDRDNGLQSAQSYVIHYKRKLYNIFMYNGHQIMDMDVCTDRKGHNTRTAYDDNSTVVHSVRTAASIRQCNGGITTILVFRWTGYSFRDKRIGSKIFLGIFYSRYNNPRSSLTGVEVS</sequence>
<proteinExistence type="predicted"/>